<feature type="domain" description="HTH APSES-type" evidence="6">
    <location>
        <begin position="6"/>
        <end position="116"/>
    </location>
</feature>
<feature type="region of interest" description="Disordered" evidence="5">
    <location>
        <begin position="833"/>
        <end position="853"/>
    </location>
</feature>
<keyword evidence="4" id="KW-0175">Coiled coil</keyword>
<dbReference type="GO" id="GO:0003677">
    <property type="term" value="F:DNA binding"/>
    <property type="evidence" value="ECO:0007669"/>
    <property type="project" value="InterPro"/>
</dbReference>
<dbReference type="InterPro" id="IPR051642">
    <property type="entry name" value="SWI6-like"/>
</dbReference>
<dbReference type="InterPro" id="IPR036887">
    <property type="entry name" value="HTH_APSES_sf"/>
</dbReference>
<evidence type="ECO:0000259" key="6">
    <source>
        <dbReference type="PROSITE" id="PS51299"/>
    </source>
</evidence>
<proteinExistence type="predicted"/>
<protein>
    <recommendedName>
        <fullName evidence="6">HTH APSES-type domain-containing protein</fullName>
    </recommendedName>
</protein>
<dbReference type="SUPFAM" id="SSF48403">
    <property type="entry name" value="Ankyrin repeat"/>
    <property type="match status" value="1"/>
</dbReference>
<keyword evidence="2 3" id="KW-0040">ANK repeat</keyword>
<evidence type="ECO:0000256" key="3">
    <source>
        <dbReference type="PROSITE-ProRule" id="PRU00023"/>
    </source>
</evidence>
<dbReference type="OrthoDB" id="6718656at2759"/>
<feature type="compositionally biased region" description="Low complexity" evidence="5">
    <location>
        <begin position="570"/>
        <end position="596"/>
    </location>
</feature>
<feature type="coiled-coil region" evidence="4">
    <location>
        <begin position="744"/>
        <end position="822"/>
    </location>
</feature>
<name>A7TI37_VANPO</name>
<dbReference type="SMART" id="SM01252">
    <property type="entry name" value="KilA-N"/>
    <property type="match status" value="1"/>
</dbReference>
<dbReference type="Pfam" id="PF04383">
    <property type="entry name" value="KilA-N"/>
    <property type="match status" value="1"/>
</dbReference>
<feature type="repeat" description="ANK" evidence="3">
    <location>
        <begin position="341"/>
        <end position="373"/>
    </location>
</feature>
<organism evidence="8">
    <name type="scientific">Vanderwaltozyma polyspora (strain ATCC 22028 / DSM 70294 / BCRC 21397 / CBS 2163 / NBRC 10782 / NRRL Y-8283 / UCD 57-17)</name>
    <name type="common">Kluyveromyces polysporus</name>
    <dbReference type="NCBI Taxonomy" id="436907"/>
    <lineage>
        <taxon>Eukaryota</taxon>
        <taxon>Fungi</taxon>
        <taxon>Dikarya</taxon>
        <taxon>Ascomycota</taxon>
        <taxon>Saccharomycotina</taxon>
        <taxon>Saccharomycetes</taxon>
        <taxon>Saccharomycetales</taxon>
        <taxon>Saccharomycetaceae</taxon>
        <taxon>Vanderwaltozyma</taxon>
    </lineage>
</organism>
<evidence type="ECO:0000256" key="2">
    <source>
        <dbReference type="ARBA" id="ARBA00023043"/>
    </source>
</evidence>
<dbReference type="KEGG" id="vpo:Kpol_1045p30"/>
<dbReference type="RefSeq" id="XP_001645902.1">
    <property type="nucleotide sequence ID" value="XM_001645852.1"/>
</dbReference>
<dbReference type="InterPro" id="IPR002110">
    <property type="entry name" value="Ankyrin_rpt"/>
</dbReference>
<feature type="compositionally biased region" description="Basic and acidic residues" evidence="5">
    <location>
        <begin position="839"/>
        <end position="853"/>
    </location>
</feature>
<feature type="region of interest" description="Disordered" evidence="5">
    <location>
        <begin position="273"/>
        <end position="293"/>
    </location>
</feature>
<dbReference type="eggNOG" id="ENOG502QUTG">
    <property type="taxonomic scope" value="Eukaryota"/>
</dbReference>
<dbReference type="SUPFAM" id="SSF54616">
    <property type="entry name" value="DNA-binding domain of Mlu1-box binding protein MBP1"/>
    <property type="match status" value="1"/>
</dbReference>
<evidence type="ECO:0000256" key="5">
    <source>
        <dbReference type="SAM" id="MobiDB-lite"/>
    </source>
</evidence>
<dbReference type="Gene3D" id="3.10.260.10">
    <property type="entry name" value="Transcription regulator HTH, APSES-type DNA-binding domain"/>
    <property type="match status" value="1"/>
</dbReference>
<dbReference type="GeneID" id="5546313"/>
<gene>
    <name evidence="7" type="ORF">Kpol_1045p30</name>
</gene>
<feature type="repeat" description="ANK" evidence="3">
    <location>
        <begin position="462"/>
        <end position="494"/>
    </location>
</feature>
<accession>A7TI37</accession>
<dbReference type="EMBL" id="DS480394">
    <property type="protein sequence ID" value="EDO18044.1"/>
    <property type="molecule type" value="Genomic_DNA"/>
</dbReference>
<dbReference type="PROSITE" id="PS50297">
    <property type="entry name" value="ANK_REP_REGION"/>
    <property type="match status" value="2"/>
</dbReference>
<sequence>MPSPIIEIATYSETDVYECYIKGQESRTVMRRTLDDWINITQVFKLASFSKTKRTKILEKETKSIDHEKIQGGYGRFQGTWIPLICAKTIVIKYNIEDPVVSTILNFTLDTNNIPPKRSKNSILKRNSPGTKIISPSSYKKTPKKRDFSTVINSSQSNVPPLSSSNKKNKKINPSPLQTLIYHTPQQFINNSISSFSTNTNTNPTSSILTDSTKNSRYSASQKPLQFYSHPNSKKNDFIDNSIQIDKSQQNKSVRSVNDQFIWQNEPSNDIFSNSSLQSTNTSRSITPQPLQQSSHSIKEYKDLLMLVLSSEECTDVNYTLPQKLYHPPQGLDVNFQVDDQGHSTLHWAAAMANLHLVRLLVSLNANLGHVNSRGFNCITKLLFYNNCYKAGNINEILSTLRVCLITPDTNGRLPVHYLVELSVNKSKDPEVINFYFNSIIFNLKQNDHSLLRMCLNYQDSMGNTVLHLAALNLNLELYNKLLKLGCSPEIKNFNNETPTYILSKLNLMDPPAISPHFSFGKIDRDSTDLFEEQNLETIPLINAQDQAQLNDILENLGNKPIDIHNNSNNINNNINNKHNNNNNNNNHNTHNNHNNSHNHNHNHNNNHNNNNHDENSGIHTLATPVETGLKPVNTNSMRTVTESFDTTIDDNLKMDSVITSSLVKDVKITPSQFLITSPEFIKRSSPVLSPFKKINNENFFHVDQNSPTKIKRNLTVGSKNDDFSENGIYNLSSKLTNLSKSLVNTMNQESMRLKKEIQATKIKIESADNALNQVHEQEGVFLKRFKNNNSINTLDDIKHVHSNLQEELKSSKKTLQDAIRKEHDLSIMKTIKLSSSNRRSDTPEDDNGKFEELREELDNLKRKRENLINSIVESRVSDNNTLKLLKYKKLLGGTEELEELNNSKLTELENELVTQ</sequence>
<dbReference type="GO" id="GO:0030907">
    <property type="term" value="C:MBF transcription complex"/>
    <property type="evidence" value="ECO:0007669"/>
    <property type="project" value="TreeGrafter"/>
</dbReference>
<feature type="compositionally biased region" description="Low complexity" evidence="5">
    <location>
        <begin position="193"/>
        <end position="210"/>
    </location>
</feature>
<dbReference type="InParanoid" id="A7TI37"/>
<reference evidence="7 8" key="1">
    <citation type="journal article" date="2007" name="Proc. Natl. Acad. Sci. U.S.A.">
        <title>Independent sorting-out of thousands of duplicated gene pairs in two yeast species descended from a whole-genome duplication.</title>
        <authorList>
            <person name="Scannell D.R."/>
            <person name="Frank A.C."/>
            <person name="Conant G.C."/>
            <person name="Byrne K.P."/>
            <person name="Woolfit M."/>
            <person name="Wolfe K.H."/>
        </authorList>
    </citation>
    <scope>NUCLEOTIDE SEQUENCE [LARGE SCALE GENOMIC DNA]</scope>
    <source>
        <strain evidence="8">ATCC 22028 / DSM 70294 / BCRC 21397 / CBS 2163 / NBRC 10782 / NRRL Y-8283 / UCD 57-17</strain>
    </source>
</reference>
<dbReference type="HOGENOM" id="CLU_009666_0_0_1"/>
<dbReference type="AlphaFoldDB" id="A7TI37"/>
<feature type="compositionally biased region" description="Low complexity" evidence="5">
    <location>
        <begin position="153"/>
        <end position="173"/>
    </location>
</feature>
<dbReference type="SMART" id="SM00248">
    <property type="entry name" value="ANK"/>
    <property type="match status" value="2"/>
</dbReference>
<dbReference type="PANTHER" id="PTHR43828">
    <property type="entry name" value="ASPARAGINASE"/>
    <property type="match status" value="1"/>
</dbReference>
<dbReference type="PROSITE" id="PS51299">
    <property type="entry name" value="HTH_APSES"/>
    <property type="match status" value="1"/>
</dbReference>
<feature type="region of interest" description="Disordered" evidence="5">
    <location>
        <begin position="570"/>
        <end position="619"/>
    </location>
</feature>
<evidence type="ECO:0000256" key="1">
    <source>
        <dbReference type="ARBA" id="ARBA00022737"/>
    </source>
</evidence>
<dbReference type="FunFam" id="3.10.260.10:FF:000006">
    <property type="entry name" value="Swi4p"/>
    <property type="match status" value="1"/>
</dbReference>
<dbReference type="Gene3D" id="1.25.40.20">
    <property type="entry name" value="Ankyrin repeat-containing domain"/>
    <property type="match status" value="1"/>
</dbReference>
<evidence type="ECO:0000256" key="4">
    <source>
        <dbReference type="SAM" id="Coils"/>
    </source>
</evidence>
<dbReference type="PANTHER" id="PTHR43828:SF7">
    <property type="entry name" value="REGULATORY PROTEIN SWI4"/>
    <property type="match status" value="1"/>
</dbReference>
<keyword evidence="1" id="KW-0677">Repeat</keyword>
<feature type="region of interest" description="Disordered" evidence="5">
    <location>
        <begin position="193"/>
        <end position="216"/>
    </location>
</feature>
<dbReference type="GO" id="GO:0033309">
    <property type="term" value="C:SBF transcription complex"/>
    <property type="evidence" value="ECO:0007669"/>
    <property type="project" value="TreeGrafter"/>
</dbReference>
<dbReference type="PhylomeDB" id="A7TI37"/>
<dbReference type="OMA" id="WIPLICA"/>
<dbReference type="STRING" id="436907.A7TI37"/>
<dbReference type="InterPro" id="IPR036770">
    <property type="entry name" value="Ankyrin_rpt-contain_sf"/>
</dbReference>
<feature type="compositionally biased region" description="Polar residues" evidence="5">
    <location>
        <begin position="121"/>
        <end position="140"/>
    </location>
</feature>
<dbReference type="GO" id="GO:0001228">
    <property type="term" value="F:DNA-binding transcription activator activity, RNA polymerase II-specific"/>
    <property type="evidence" value="ECO:0007669"/>
    <property type="project" value="UniProtKB-ARBA"/>
</dbReference>
<dbReference type="PROSITE" id="PS50088">
    <property type="entry name" value="ANK_REPEAT"/>
    <property type="match status" value="2"/>
</dbReference>
<evidence type="ECO:0000313" key="8">
    <source>
        <dbReference type="Proteomes" id="UP000000267"/>
    </source>
</evidence>
<feature type="region of interest" description="Disordered" evidence="5">
    <location>
        <begin position="118"/>
        <end position="173"/>
    </location>
</feature>
<keyword evidence="8" id="KW-1185">Reference proteome</keyword>
<dbReference type="InterPro" id="IPR003163">
    <property type="entry name" value="Tscrpt_reg_HTH_APSES-type"/>
</dbReference>
<dbReference type="InterPro" id="IPR018004">
    <property type="entry name" value="KilA/APSES_HTH"/>
</dbReference>
<evidence type="ECO:0000313" key="7">
    <source>
        <dbReference type="EMBL" id="EDO18044.1"/>
    </source>
</evidence>
<dbReference type="Proteomes" id="UP000000267">
    <property type="component" value="Unassembled WGS sequence"/>
</dbReference>